<accession>A0A212RRH7</accession>
<evidence type="ECO:0000259" key="1">
    <source>
        <dbReference type="Pfam" id="PF01037"/>
    </source>
</evidence>
<protein>
    <submittedName>
        <fullName evidence="2">Transcriptional regulators</fullName>
    </submittedName>
</protein>
<dbReference type="InterPro" id="IPR019887">
    <property type="entry name" value="Tscrpt_reg_AsnC/Lrp_C"/>
</dbReference>
<proteinExistence type="predicted"/>
<dbReference type="InterPro" id="IPR011008">
    <property type="entry name" value="Dimeric_a/b-barrel"/>
</dbReference>
<name>A0A212RRH7_9CHLR</name>
<dbReference type="InParanoid" id="A0A212RRH7"/>
<dbReference type="RefSeq" id="WP_088572395.1">
    <property type="nucleotide sequence ID" value="NZ_FYEK01000075.1"/>
</dbReference>
<dbReference type="SUPFAM" id="SSF54909">
    <property type="entry name" value="Dimeric alpha+beta barrel"/>
    <property type="match status" value="1"/>
</dbReference>
<dbReference type="OrthoDB" id="9797216at2"/>
<keyword evidence="3" id="KW-1185">Reference proteome</keyword>
<organism evidence="2 3">
    <name type="scientific">Thermoflexus hugenholtzii JAD2</name>
    <dbReference type="NCBI Taxonomy" id="877466"/>
    <lineage>
        <taxon>Bacteria</taxon>
        <taxon>Bacillati</taxon>
        <taxon>Chloroflexota</taxon>
        <taxon>Thermoflexia</taxon>
        <taxon>Thermoflexales</taxon>
        <taxon>Thermoflexaceae</taxon>
        <taxon>Thermoflexus</taxon>
    </lineage>
</organism>
<dbReference type="EMBL" id="FYEK01000075">
    <property type="protein sequence ID" value="SNB75205.1"/>
    <property type="molecule type" value="Genomic_DNA"/>
</dbReference>
<dbReference type="Pfam" id="PF01037">
    <property type="entry name" value="AsnC_trans_reg"/>
    <property type="match status" value="1"/>
</dbReference>
<gene>
    <name evidence="2" type="ORF">SAMN02746019_00018760</name>
</gene>
<dbReference type="AlphaFoldDB" id="A0A212RRH7"/>
<feature type="domain" description="Transcription regulator AsnC/Lrp ligand binding" evidence="1">
    <location>
        <begin position="13"/>
        <end position="75"/>
    </location>
</feature>
<dbReference type="Gene3D" id="3.30.70.920">
    <property type="match status" value="1"/>
</dbReference>
<reference evidence="3" key="1">
    <citation type="submission" date="2017-06" db="EMBL/GenBank/DDBJ databases">
        <authorList>
            <person name="Varghese N."/>
            <person name="Submissions S."/>
        </authorList>
    </citation>
    <scope>NUCLEOTIDE SEQUENCE [LARGE SCALE GENOMIC DNA]</scope>
    <source>
        <strain evidence="3">JAD2</strain>
    </source>
</reference>
<dbReference type="Proteomes" id="UP000197025">
    <property type="component" value="Unassembled WGS sequence"/>
</dbReference>
<sequence length="77" mass="8109">MVQAYVFIQAAMGKPSAVAEALRGLPEVKSAVVVTGPYDVIALIEAPDLQALGRVITEKIQTIEGVERTLTSLVTGI</sequence>
<evidence type="ECO:0000313" key="3">
    <source>
        <dbReference type="Proteomes" id="UP000197025"/>
    </source>
</evidence>
<evidence type="ECO:0000313" key="2">
    <source>
        <dbReference type="EMBL" id="SNB75205.1"/>
    </source>
</evidence>